<reference evidence="3" key="1">
    <citation type="journal article" date="2019" name="Int. J. Syst. Evol. Microbiol.">
        <title>The Global Catalogue of Microorganisms (GCM) 10K type strain sequencing project: providing services to taxonomists for standard genome sequencing and annotation.</title>
        <authorList>
            <consortium name="The Broad Institute Genomics Platform"/>
            <consortium name="The Broad Institute Genome Sequencing Center for Infectious Disease"/>
            <person name="Wu L."/>
            <person name="Ma J."/>
        </authorList>
    </citation>
    <scope>NUCLEOTIDE SEQUENCE [LARGE SCALE GENOMIC DNA]</scope>
    <source>
        <strain evidence="3">CGMCC 1.15772</strain>
    </source>
</reference>
<feature type="transmembrane region" description="Helical" evidence="1">
    <location>
        <begin position="62"/>
        <end position="81"/>
    </location>
</feature>
<gene>
    <name evidence="2" type="ORF">ACFP81_04030</name>
</gene>
<keyword evidence="1" id="KW-0472">Membrane</keyword>
<dbReference type="EMBL" id="JBHSWD010000001">
    <property type="protein sequence ID" value="MFC6591272.1"/>
    <property type="molecule type" value="Genomic_DNA"/>
</dbReference>
<accession>A0ABW1YDG0</accession>
<evidence type="ECO:0000313" key="2">
    <source>
        <dbReference type="EMBL" id="MFC6591272.1"/>
    </source>
</evidence>
<dbReference type="RefSeq" id="WP_380082277.1">
    <property type="nucleotide sequence ID" value="NZ_JBHSWD010000001.1"/>
</dbReference>
<dbReference type="Proteomes" id="UP001596297">
    <property type="component" value="Unassembled WGS sequence"/>
</dbReference>
<organism evidence="2 3">
    <name type="scientific">Deinococcus lacus</name>
    <dbReference type="NCBI Taxonomy" id="392561"/>
    <lineage>
        <taxon>Bacteria</taxon>
        <taxon>Thermotogati</taxon>
        <taxon>Deinococcota</taxon>
        <taxon>Deinococci</taxon>
        <taxon>Deinococcales</taxon>
        <taxon>Deinococcaceae</taxon>
        <taxon>Deinococcus</taxon>
    </lineage>
</organism>
<evidence type="ECO:0000313" key="3">
    <source>
        <dbReference type="Proteomes" id="UP001596297"/>
    </source>
</evidence>
<evidence type="ECO:0000256" key="1">
    <source>
        <dbReference type="SAM" id="Phobius"/>
    </source>
</evidence>
<sequence length="128" mass="14143">MNPALLTTALAPLVWGTTYLLTTHFVPGLPAPVLGLLRILPAGLLLLALARSLPPRGWWGRVAALALLRQGLFFTLLYASALHLPGAWPPPSGPAVPCWWCCWPGRCWAKSLRPGYWAWRPWGLWAWA</sequence>
<feature type="transmembrane region" description="Helical" evidence="1">
    <location>
        <begin position="32"/>
        <end position="50"/>
    </location>
</feature>
<name>A0ABW1YDG0_9DEIO</name>
<keyword evidence="1" id="KW-1133">Transmembrane helix</keyword>
<comment type="caution">
    <text evidence="2">The sequence shown here is derived from an EMBL/GenBank/DDBJ whole genome shotgun (WGS) entry which is preliminary data.</text>
</comment>
<keyword evidence="1" id="KW-0812">Transmembrane</keyword>
<proteinExistence type="predicted"/>
<keyword evidence="3" id="KW-1185">Reference proteome</keyword>
<evidence type="ECO:0008006" key="4">
    <source>
        <dbReference type="Google" id="ProtNLM"/>
    </source>
</evidence>
<protein>
    <recommendedName>
        <fullName evidence="4">EamA domain-containing protein</fullName>
    </recommendedName>
</protein>